<evidence type="ECO:0000313" key="1">
    <source>
        <dbReference type="EMBL" id="MDR6218156.1"/>
    </source>
</evidence>
<dbReference type="EMBL" id="JAVDQK010000004">
    <property type="protein sequence ID" value="MDR6218156.1"/>
    <property type="molecule type" value="Genomic_DNA"/>
</dbReference>
<proteinExistence type="predicted"/>
<evidence type="ECO:0000313" key="2">
    <source>
        <dbReference type="Proteomes" id="UP001185331"/>
    </source>
</evidence>
<sequence length="44" mass="4648">MTTPPRPLPAPVLSRPELRALISRSRTFAGQPLVPALKPTGGAQ</sequence>
<accession>A0AAE3XBE0</accession>
<dbReference type="Proteomes" id="UP001185331">
    <property type="component" value="Unassembled WGS sequence"/>
</dbReference>
<dbReference type="RefSeq" id="WP_309854256.1">
    <property type="nucleotide sequence ID" value="NZ_JAVDQJ010000004.1"/>
</dbReference>
<protein>
    <submittedName>
        <fullName evidence="1">Uncharacterized protein</fullName>
    </submittedName>
</protein>
<organism evidence="1 2">
    <name type="scientific">Deinococcus soli</name>
    <name type="common">ex Cha et al. 2016</name>
    <dbReference type="NCBI Taxonomy" id="1309411"/>
    <lineage>
        <taxon>Bacteria</taxon>
        <taxon>Thermotogati</taxon>
        <taxon>Deinococcota</taxon>
        <taxon>Deinococci</taxon>
        <taxon>Deinococcales</taxon>
        <taxon>Deinococcaceae</taxon>
        <taxon>Deinococcus</taxon>
    </lineage>
</organism>
<reference evidence="1" key="1">
    <citation type="submission" date="2023-07" db="EMBL/GenBank/DDBJ databases">
        <title>Sorghum-associated microbial communities from plants grown in Nebraska, USA.</title>
        <authorList>
            <person name="Schachtman D."/>
        </authorList>
    </citation>
    <scope>NUCLEOTIDE SEQUENCE</scope>
    <source>
        <strain evidence="1">BE330</strain>
    </source>
</reference>
<dbReference type="AlphaFoldDB" id="A0AAE3XBE0"/>
<gene>
    <name evidence="1" type="ORF">J2Y00_001719</name>
</gene>
<name>A0AAE3XBE0_9DEIO</name>
<comment type="caution">
    <text evidence="1">The sequence shown here is derived from an EMBL/GenBank/DDBJ whole genome shotgun (WGS) entry which is preliminary data.</text>
</comment>